<dbReference type="PROSITE" id="PS51186">
    <property type="entry name" value="GNAT"/>
    <property type="match status" value="1"/>
</dbReference>
<reference evidence="3" key="2">
    <citation type="submission" date="2008-04" db="EMBL/GenBank/DDBJ databases">
        <title>Draft genome sequence of Providencia stuartii(ATCC 25827).</title>
        <authorList>
            <person name="Sudarsanam P."/>
            <person name="Ley R."/>
            <person name="Guruge J."/>
            <person name="Turnbaugh P.J."/>
            <person name="Mahowald M."/>
            <person name="Liep D."/>
            <person name="Gordon J."/>
        </authorList>
    </citation>
    <scope>NUCLEOTIDE SEQUENCE [LARGE SCALE GENOMIC DNA]</scope>
    <source>
        <strain evidence="3">ATCC 25827</strain>
    </source>
</reference>
<reference evidence="2 3" key="3">
    <citation type="submission" date="2008-05" db="EMBL/GenBank/DDBJ databases">
        <authorList>
            <person name="Fulton L."/>
            <person name="Clifton S."/>
            <person name="Fulton B."/>
            <person name="Xu J."/>
            <person name="Minx P."/>
            <person name="Pepin K.H."/>
            <person name="Johnson M."/>
            <person name="Thiruvilangam P."/>
            <person name="Bhonagiri V."/>
            <person name="Nash W.E."/>
            <person name="Mardis E.R."/>
            <person name="Wilson R.K."/>
        </authorList>
    </citation>
    <scope>NUCLEOTIDE SEQUENCE [LARGE SCALE GENOMIC DNA]</scope>
    <source>
        <strain evidence="2 3">ATCC 25827</strain>
    </source>
</reference>
<dbReference type="PANTHER" id="PTHR43610:SF1">
    <property type="entry name" value="N-ACETYLTRANSFERASE DOMAIN-CONTAINING PROTEIN"/>
    <property type="match status" value="1"/>
</dbReference>
<dbReference type="InterPro" id="IPR016181">
    <property type="entry name" value="Acyl_CoA_acyltransferase"/>
</dbReference>
<feature type="domain" description="N-acetyltransferase" evidence="1">
    <location>
        <begin position="18"/>
        <end position="178"/>
    </location>
</feature>
<dbReference type="InterPro" id="IPR000182">
    <property type="entry name" value="GNAT_dom"/>
</dbReference>
<protein>
    <submittedName>
        <fullName evidence="2">Acetyltransferase, GNAT family</fullName>
    </submittedName>
</protein>
<dbReference type="Gene3D" id="3.40.630.30">
    <property type="match status" value="1"/>
</dbReference>
<comment type="caution">
    <text evidence="2">The sequence shown here is derived from an EMBL/GenBank/DDBJ whole genome shotgun (WGS) entry which is preliminary data.</text>
</comment>
<sequence length="201" mass="23549">MVTMKTICEAIELEGGFVKLELLSHQYDSEFMEIIQRDSLHKLWYTSVPEPENLAKDVERRLKLYQQQEMLPFAVMNKKSGKAVGMTAYNKIDQETRRVEIGATWYSREVQRTAINTEAKFLLLQHAFETLSCVAVEFRTHFLNQQSRRAIERLGAKLDGVLRSHMYTRTGELRDTCVYSIIASEWPSIKHHLQWQLEKPR</sequence>
<evidence type="ECO:0000259" key="1">
    <source>
        <dbReference type="PROSITE" id="PS51186"/>
    </source>
</evidence>
<evidence type="ECO:0000313" key="2">
    <source>
        <dbReference type="EMBL" id="EDU60715.1"/>
    </source>
</evidence>
<evidence type="ECO:0000313" key="3">
    <source>
        <dbReference type="Proteomes" id="UP000004506"/>
    </source>
</evidence>
<dbReference type="EMBL" id="ABJD02000099">
    <property type="protein sequence ID" value="EDU60715.1"/>
    <property type="molecule type" value="Genomic_DNA"/>
</dbReference>
<accession>A0AA86YMR7</accession>
<gene>
    <name evidence="2" type="ORF">PROSTU_01250</name>
</gene>
<dbReference type="GO" id="GO:0016747">
    <property type="term" value="F:acyltransferase activity, transferring groups other than amino-acyl groups"/>
    <property type="evidence" value="ECO:0007669"/>
    <property type="project" value="InterPro"/>
</dbReference>
<dbReference type="Pfam" id="PF13302">
    <property type="entry name" value="Acetyltransf_3"/>
    <property type="match status" value="1"/>
</dbReference>
<dbReference type="SUPFAM" id="SSF55729">
    <property type="entry name" value="Acyl-CoA N-acyltransferases (Nat)"/>
    <property type="match status" value="1"/>
</dbReference>
<reference evidence="3" key="1">
    <citation type="submission" date="2008-04" db="EMBL/GenBank/DDBJ databases">
        <title>Draft genome sequence of Providencia stuartii (ATCC 25827).</title>
        <authorList>
            <person name="Sudarsanam P."/>
            <person name="Ley R."/>
            <person name="Guruge J."/>
            <person name="Turnbaugh P.J."/>
            <person name="Mahowald M."/>
            <person name="Liep D."/>
            <person name="Gordon J."/>
        </authorList>
    </citation>
    <scope>NUCLEOTIDE SEQUENCE [LARGE SCALE GENOMIC DNA]</scope>
    <source>
        <strain evidence="3">ATCC 25827</strain>
    </source>
</reference>
<dbReference type="Proteomes" id="UP000004506">
    <property type="component" value="Unassembled WGS sequence"/>
</dbReference>
<organism evidence="2 3">
    <name type="scientific">Providencia stuartii ATCC 25827</name>
    <dbReference type="NCBI Taxonomy" id="471874"/>
    <lineage>
        <taxon>Bacteria</taxon>
        <taxon>Pseudomonadati</taxon>
        <taxon>Pseudomonadota</taxon>
        <taxon>Gammaproteobacteria</taxon>
        <taxon>Enterobacterales</taxon>
        <taxon>Morganellaceae</taxon>
        <taxon>Providencia</taxon>
    </lineage>
</organism>
<name>A0AA86YMR7_PROST</name>
<proteinExistence type="predicted"/>
<dbReference type="PANTHER" id="PTHR43610">
    <property type="entry name" value="BLL6696 PROTEIN"/>
    <property type="match status" value="1"/>
</dbReference>
<dbReference type="AlphaFoldDB" id="A0AA86YMR7"/>